<feature type="chain" id="PRO_5004517691" evidence="4">
    <location>
        <begin position="35"/>
        <end position="348"/>
    </location>
</feature>
<comment type="subcellular location">
    <subcellularLocation>
        <location evidence="1">Periplasm</location>
    </subcellularLocation>
</comment>
<evidence type="ECO:0000256" key="1">
    <source>
        <dbReference type="ARBA" id="ARBA00004418"/>
    </source>
</evidence>
<dbReference type="Pfam" id="PF09084">
    <property type="entry name" value="NMT1"/>
    <property type="match status" value="1"/>
</dbReference>
<name>S3BB88_9BURK</name>
<dbReference type="Proteomes" id="UP000014400">
    <property type="component" value="Unassembled WGS sequence"/>
</dbReference>
<keyword evidence="7" id="KW-1185">Reference proteome</keyword>
<dbReference type="GO" id="GO:0042918">
    <property type="term" value="P:alkanesulfonate transmembrane transport"/>
    <property type="evidence" value="ECO:0007669"/>
    <property type="project" value="TreeGrafter"/>
</dbReference>
<dbReference type="HOGENOM" id="CLU_052162_0_0_4"/>
<dbReference type="PROSITE" id="PS51318">
    <property type="entry name" value="TAT"/>
    <property type="match status" value="1"/>
</dbReference>
<evidence type="ECO:0000313" key="7">
    <source>
        <dbReference type="Proteomes" id="UP000014400"/>
    </source>
</evidence>
<dbReference type="Gene3D" id="3.40.190.10">
    <property type="entry name" value="Periplasmic binding protein-like II"/>
    <property type="match status" value="2"/>
</dbReference>
<protein>
    <submittedName>
        <fullName evidence="6">Tat (Twin-arginine translocation) pathway signal sequence</fullName>
    </submittedName>
</protein>
<dbReference type="PANTHER" id="PTHR30024:SF47">
    <property type="entry name" value="TAURINE-BINDING PERIPLASMIC PROTEIN"/>
    <property type="match status" value="1"/>
</dbReference>
<feature type="domain" description="SsuA/THI5-like" evidence="5">
    <location>
        <begin position="55"/>
        <end position="269"/>
    </location>
</feature>
<reference evidence="6 7" key="1">
    <citation type="submission" date="2013-04" db="EMBL/GenBank/DDBJ databases">
        <title>The Genome Sequence of Sutterella wadsworthensis HGA0223.</title>
        <authorList>
            <consortium name="The Broad Institute Genomics Platform"/>
            <person name="Earl A."/>
            <person name="Ward D."/>
            <person name="Feldgarden M."/>
            <person name="Gevers D."/>
            <person name="Schmidt T.M."/>
            <person name="Dover J."/>
            <person name="Dai D."/>
            <person name="Walker B."/>
            <person name="Young S."/>
            <person name="Zeng Q."/>
            <person name="Gargeya S."/>
            <person name="Fitzgerald M."/>
            <person name="Haas B."/>
            <person name="Abouelleil A."/>
            <person name="Allen A.W."/>
            <person name="Alvarado L."/>
            <person name="Arachchi H.M."/>
            <person name="Berlin A.M."/>
            <person name="Chapman S.B."/>
            <person name="Gainer-Dewar J."/>
            <person name="Goldberg J."/>
            <person name="Griggs A."/>
            <person name="Gujja S."/>
            <person name="Hansen M."/>
            <person name="Howarth C."/>
            <person name="Imamovic A."/>
            <person name="Ireland A."/>
            <person name="Larimer J."/>
            <person name="McCowan C."/>
            <person name="Murphy C."/>
            <person name="Pearson M."/>
            <person name="Poon T.W."/>
            <person name="Priest M."/>
            <person name="Roberts A."/>
            <person name="Saif S."/>
            <person name="Shea T."/>
            <person name="Sisk P."/>
            <person name="Sykes S."/>
            <person name="Wortman J."/>
            <person name="Nusbaum C."/>
            <person name="Birren B."/>
        </authorList>
    </citation>
    <scope>NUCLEOTIDE SEQUENCE [LARGE SCALE GENOMIC DNA]</scope>
    <source>
        <strain evidence="6 7">HGA0223</strain>
    </source>
</reference>
<comment type="similarity">
    <text evidence="2">Belongs to the bacterial solute-binding protein SsuA/TauA family.</text>
</comment>
<dbReference type="InterPro" id="IPR015168">
    <property type="entry name" value="SsuA/THI5"/>
</dbReference>
<dbReference type="SUPFAM" id="SSF53850">
    <property type="entry name" value="Periplasmic binding protein-like II"/>
    <property type="match status" value="1"/>
</dbReference>
<dbReference type="AlphaFoldDB" id="S3BB88"/>
<dbReference type="STRING" id="1203554.HMPREF1476_01617"/>
<keyword evidence="3 4" id="KW-0732">Signal</keyword>
<organism evidence="6 7">
    <name type="scientific">Sutterella wadsworthensis HGA0223</name>
    <dbReference type="NCBI Taxonomy" id="1203554"/>
    <lineage>
        <taxon>Bacteria</taxon>
        <taxon>Pseudomonadati</taxon>
        <taxon>Pseudomonadota</taxon>
        <taxon>Betaproteobacteria</taxon>
        <taxon>Burkholderiales</taxon>
        <taxon>Sutterellaceae</taxon>
        <taxon>Sutterella</taxon>
    </lineage>
</organism>
<sequence length="348" mass="37133">MFQSFAFMSRRDFIAAAAMAAAGIVCSSPRGVFAAEPEKRSVTIAVGGKNLYYYLPMALADWMGFYKDEGLDVKVVDFQGGSKSLQAVVGGSADVVSGAFEHTLSMQTKRQSMQAFVLQDRAPQCVFAINRRTMKGVKDPAALKGRRIGVTAPGSHSHVMANFVMARAGVKSNEYSAIGIGSGAGAVAAVRSGQVDAFVGLDPVVTQLEEADAIDIVVDTRRVEEGDALYNGPMVAGCLYAPQTFIDRNPETVQRMTNAVIRSLKTIAAITPEELMKSVPKAAFLGNPKLYAECFLRNRPAMSIDGRFPEGCVETAAKALASVKPELADFKFDAAAAYTNRFADAAKA</sequence>
<evidence type="ECO:0000256" key="3">
    <source>
        <dbReference type="ARBA" id="ARBA00022729"/>
    </source>
</evidence>
<dbReference type="NCBIfam" id="TIGR01409">
    <property type="entry name" value="TAT_signal_seq"/>
    <property type="match status" value="1"/>
</dbReference>
<proteinExistence type="inferred from homology"/>
<evidence type="ECO:0000259" key="5">
    <source>
        <dbReference type="Pfam" id="PF09084"/>
    </source>
</evidence>
<comment type="caution">
    <text evidence="6">The sequence shown here is derived from an EMBL/GenBank/DDBJ whole genome shotgun (WGS) entry which is preliminary data.</text>
</comment>
<dbReference type="EMBL" id="ATCF01000022">
    <property type="protein sequence ID" value="EPD98578.1"/>
    <property type="molecule type" value="Genomic_DNA"/>
</dbReference>
<feature type="signal peptide" evidence="4">
    <location>
        <begin position="1"/>
        <end position="34"/>
    </location>
</feature>
<gene>
    <name evidence="6" type="ORF">HMPREF1476_01617</name>
</gene>
<dbReference type="eggNOG" id="COG0715">
    <property type="taxonomic scope" value="Bacteria"/>
</dbReference>
<dbReference type="PANTHER" id="PTHR30024">
    <property type="entry name" value="ALIPHATIC SULFONATES-BINDING PROTEIN-RELATED"/>
    <property type="match status" value="1"/>
</dbReference>
<evidence type="ECO:0000313" key="6">
    <source>
        <dbReference type="EMBL" id="EPD98578.1"/>
    </source>
</evidence>
<evidence type="ECO:0000256" key="2">
    <source>
        <dbReference type="ARBA" id="ARBA00010742"/>
    </source>
</evidence>
<dbReference type="InterPro" id="IPR019546">
    <property type="entry name" value="TAT_signal_bac_arc"/>
</dbReference>
<dbReference type="PATRIC" id="fig|1203554.3.peg.1697"/>
<dbReference type="InterPro" id="IPR006311">
    <property type="entry name" value="TAT_signal"/>
</dbReference>
<dbReference type="RefSeq" id="WP_016474806.1">
    <property type="nucleotide sequence ID" value="NZ_KE150480.1"/>
</dbReference>
<evidence type="ECO:0000256" key="4">
    <source>
        <dbReference type="SAM" id="SignalP"/>
    </source>
</evidence>
<dbReference type="GO" id="GO:0042597">
    <property type="term" value="C:periplasmic space"/>
    <property type="evidence" value="ECO:0007669"/>
    <property type="project" value="UniProtKB-SubCell"/>
</dbReference>
<accession>S3BB88</accession>